<dbReference type="VEuPathDB" id="AmoebaDB:NF0023260"/>
<dbReference type="PANTHER" id="PTHR48081">
    <property type="entry name" value="AB HYDROLASE SUPERFAMILY PROTEIN C4A8.06C"/>
    <property type="match status" value="1"/>
</dbReference>
<keyword evidence="5" id="KW-1185">Reference proteome</keyword>
<feature type="domain" description="Alpha/beta hydrolase fold-3" evidence="3">
    <location>
        <begin position="148"/>
        <end position="360"/>
    </location>
</feature>
<dbReference type="PANTHER" id="PTHR48081:SF8">
    <property type="entry name" value="ALPHA_BETA HYDROLASE FOLD-3 DOMAIN-CONTAINING PROTEIN-RELATED"/>
    <property type="match status" value="1"/>
</dbReference>
<reference evidence="4 5" key="1">
    <citation type="journal article" date="2019" name="Sci. Rep.">
        <title>Nanopore sequencing improves the draft genome of the human pathogenic amoeba Naegleria fowleri.</title>
        <authorList>
            <person name="Liechti N."/>
            <person name="Schurch N."/>
            <person name="Bruggmann R."/>
            <person name="Wittwer M."/>
        </authorList>
    </citation>
    <scope>NUCLEOTIDE SEQUENCE [LARGE SCALE GENOMIC DNA]</scope>
    <source>
        <strain evidence="4 5">ATCC 30894</strain>
    </source>
</reference>
<evidence type="ECO:0000313" key="5">
    <source>
        <dbReference type="Proteomes" id="UP000444721"/>
    </source>
</evidence>
<dbReference type="Gene3D" id="3.40.50.1820">
    <property type="entry name" value="alpha/beta hydrolase"/>
    <property type="match status" value="1"/>
</dbReference>
<dbReference type="InterPro" id="IPR029058">
    <property type="entry name" value="AB_hydrolase_fold"/>
</dbReference>
<name>A0A6A5BG85_NAEFO</name>
<dbReference type="GeneID" id="68115922"/>
<feature type="chain" id="PRO_5025679013" description="Alpha/beta hydrolase fold-3 domain-containing protein" evidence="2">
    <location>
        <begin position="20"/>
        <end position="387"/>
    </location>
</feature>
<dbReference type="SUPFAM" id="SSF53474">
    <property type="entry name" value="alpha/beta-Hydrolases"/>
    <property type="match status" value="1"/>
</dbReference>
<dbReference type="EMBL" id="VFQX01000063">
    <property type="protein sequence ID" value="KAF0973040.1"/>
    <property type="molecule type" value="Genomic_DNA"/>
</dbReference>
<comment type="caution">
    <text evidence="4">The sequence shown here is derived from an EMBL/GenBank/DDBJ whole genome shotgun (WGS) entry which is preliminary data.</text>
</comment>
<sequence>MKSLFIILAFLLLFGLVINYNTKYSTSVFLTRAFFHVVLLRNKYLGMKEGDPESSMIGITTRDWKEVSLEAQTFYNMVRFVRGKLRDGVSDVELRDVSYHALAPPVSFHNSLSFKHVPEIRNSIFVKLRDQFYVEHFFGKDRRGKVIFLLHGGCGFAGHYDGQELRSIVEHMQHRFNSSLTHILSVDYRLMGLTEEERAKKNVFASTFSEQADDAIQAYKWLLQAFKPEDIVVVGSSFGSALSVELLRRAANENLPLPKAAILIGGVYDLSMKLTHSNKNSRNNIMLSDQLIDVMHRVYKEEESPLVTWKNVNKAVFSTNLYMIYSNDEELTKDNEVFIQLLKDLGHPSVKVSADRMMIHVHPIFEYYFPEAKVAMSKIMDFIDSLQ</sequence>
<keyword evidence="2" id="KW-0732">Signal</keyword>
<dbReference type="OrthoDB" id="408631at2759"/>
<accession>A0A6A5BG85</accession>
<dbReference type="VEuPathDB" id="AmoebaDB:FDP41_008704"/>
<evidence type="ECO:0000313" key="4">
    <source>
        <dbReference type="EMBL" id="KAF0973040.1"/>
    </source>
</evidence>
<protein>
    <recommendedName>
        <fullName evidence="3">Alpha/beta hydrolase fold-3 domain-containing protein</fullName>
    </recommendedName>
</protein>
<dbReference type="Proteomes" id="UP000444721">
    <property type="component" value="Unassembled WGS sequence"/>
</dbReference>
<keyword evidence="1" id="KW-0378">Hydrolase</keyword>
<proteinExistence type="predicted"/>
<evidence type="ECO:0000256" key="1">
    <source>
        <dbReference type="ARBA" id="ARBA00022801"/>
    </source>
</evidence>
<dbReference type="Pfam" id="PF07859">
    <property type="entry name" value="Abhydrolase_3"/>
    <property type="match status" value="1"/>
</dbReference>
<dbReference type="RefSeq" id="XP_044557753.1">
    <property type="nucleotide sequence ID" value="XM_044712587.1"/>
</dbReference>
<feature type="signal peptide" evidence="2">
    <location>
        <begin position="1"/>
        <end position="19"/>
    </location>
</feature>
<evidence type="ECO:0000259" key="3">
    <source>
        <dbReference type="Pfam" id="PF07859"/>
    </source>
</evidence>
<dbReference type="GO" id="GO:0016787">
    <property type="term" value="F:hydrolase activity"/>
    <property type="evidence" value="ECO:0007669"/>
    <property type="project" value="UniProtKB-KW"/>
</dbReference>
<dbReference type="VEuPathDB" id="AmoebaDB:NfTy_008080"/>
<evidence type="ECO:0000256" key="2">
    <source>
        <dbReference type="SAM" id="SignalP"/>
    </source>
</evidence>
<gene>
    <name evidence="4" type="ORF">FDP41_008704</name>
</gene>
<dbReference type="AlphaFoldDB" id="A0A6A5BG85"/>
<dbReference type="InterPro" id="IPR050300">
    <property type="entry name" value="GDXG_lipolytic_enzyme"/>
</dbReference>
<organism evidence="4 5">
    <name type="scientific">Naegleria fowleri</name>
    <name type="common">Brain eating amoeba</name>
    <dbReference type="NCBI Taxonomy" id="5763"/>
    <lineage>
        <taxon>Eukaryota</taxon>
        <taxon>Discoba</taxon>
        <taxon>Heterolobosea</taxon>
        <taxon>Tetramitia</taxon>
        <taxon>Eutetramitia</taxon>
        <taxon>Vahlkampfiidae</taxon>
        <taxon>Naegleria</taxon>
    </lineage>
</organism>
<dbReference type="InterPro" id="IPR013094">
    <property type="entry name" value="AB_hydrolase_3"/>
</dbReference>